<name>A0A0F9URX5_9ZZZZ</name>
<reference evidence="1" key="1">
    <citation type="journal article" date="2015" name="Nature">
        <title>Complex archaea that bridge the gap between prokaryotes and eukaryotes.</title>
        <authorList>
            <person name="Spang A."/>
            <person name="Saw J.H."/>
            <person name="Jorgensen S.L."/>
            <person name="Zaremba-Niedzwiedzka K."/>
            <person name="Martijn J."/>
            <person name="Lind A.E."/>
            <person name="van Eijk R."/>
            <person name="Schleper C."/>
            <person name="Guy L."/>
            <person name="Ettema T.J."/>
        </authorList>
    </citation>
    <scope>NUCLEOTIDE SEQUENCE</scope>
</reference>
<sequence length="87" mass="9791">MSELKVFSNSVDFVIADSVGDAISLLPYAGEDVYEDEWGAESMDGKFSIWLDLDGEVAEHGVGDLIERSWEEWIKTFGKGYLCKTEY</sequence>
<comment type="caution">
    <text evidence="1">The sequence shown here is derived from an EMBL/GenBank/DDBJ whole genome shotgun (WGS) entry which is preliminary data.</text>
</comment>
<dbReference type="EMBL" id="LAZR01000846">
    <property type="protein sequence ID" value="KKN56383.1"/>
    <property type="molecule type" value="Genomic_DNA"/>
</dbReference>
<dbReference type="AlphaFoldDB" id="A0A0F9URX5"/>
<evidence type="ECO:0000313" key="1">
    <source>
        <dbReference type="EMBL" id="KKN56383.1"/>
    </source>
</evidence>
<gene>
    <name evidence="1" type="ORF">LCGC14_0572940</name>
</gene>
<protein>
    <submittedName>
        <fullName evidence="1">Uncharacterized protein</fullName>
    </submittedName>
</protein>
<organism evidence="1">
    <name type="scientific">marine sediment metagenome</name>
    <dbReference type="NCBI Taxonomy" id="412755"/>
    <lineage>
        <taxon>unclassified sequences</taxon>
        <taxon>metagenomes</taxon>
        <taxon>ecological metagenomes</taxon>
    </lineage>
</organism>
<accession>A0A0F9URX5</accession>
<proteinExistence type="predicted"/>